<feature type="region of interest" description="Disordered" evidence="1">
    <location>
        <begin position="1"/>
        <end position="26"/>
    </location>
</feature>
<gene>
    <name evidence="2" type="ORF">HYPSUDRAFT_209714</name>
</gene>
<feature type="compositionally biased region" description="Polar residues" evidence="1">
    <location>
        <begin position="10"/>
        <end position="19"/>
    </location>
</feature>
<sequence length="173" mass="19115">MECICEEHNTVTSSPSNTRPPMWGRDASARLSQTNGSVSTLRHQYLRMHSTTDHSPTATTQRQRSSYMQQTRPRRPVTETPMQIQVDEADISGARSARRALLVCLSVIVDNARVSPPYTYVLDDSADPWPGSVDPGKSSAELTALCMPTQQAPAVRFAVVCLVERTLALVETR</sequence>
<feature type="compositionally biased region" description="Polar residues" evidence="1">
    <location>
        <begin position="53"/>
        <end position="71"/>
    </location>
</feature>
<name>A0A0D2LR09_HYPSF</name>
<keyword evidence="3" id="KW-1185">Reference proteome</keyword>
<feature type="region of interest" description="Disordered" evidence="1">
    <location>
        <begin position="50"/>
        <end position="77"/>
    </location>
</feature>
<organism evidence="2 3">
    <name type="scientific">Hypholoma sublateritium (strain FD-334 SS-4)</name>
    <dbReference type="NCBI Taxonomy" id="945553"/>
    <lineage>
        <taxon>Eukaryota</taxon>
        <taxon>Fungi</taxon>
        <taxon>Dikarya</taxon>
        <taxon>Basidiomycota</taxon>
        <taxon>Agaricomycotina</taxon>
        <taxon>Agaricomycetes</taxon>
        <taxon>Agaricomycetidae</taxon>
        <taxon>Agaricales</taxon>
        <taxon>Agaricineae</taxon>
        <taxon>Strophariaceae</taxon>
        <taxon>Hypholoma</taxon>
    </lineage>
</organism>
<protein>
    <submittedName>
        <fullName evidence="2">Uncharacterized protein</fullName>
    </submittedName>
</protein>
<reference evidence="3" key="1">
    <citation type="submission" date="2014-04" db="EMBL/GenBank/DDBJ databases">
        <title>Evolutionary Origins and Diversification of the Mycorrhizal Mutualists.</title>
        <authorList>
            <consortium name="DOE Joint Genome Institute"/>
            <consortium name="Mycorrhizal Genomics Consortium"/>
            <person name="Kohler A."/>
            <person name="Kuo A."/>
            <person name="Nagy L.G."/>
            <person name="Floudas D."/>
            <person name="Copeland A."/>
            <person name="Barry K.W."/>
            <person name="Cichocki N."/>
            <person name="Veneault-Fourrey C."/>
            <person name="LaButti K."/>
            <person name="Lindquist E.A."/>
            <person name="Lipzen A."/>
            <person name="Lundell T."/>
            <person name="Morin E."/>
            <person name="Murat C."/>
            <person name="Riley R."/>
            <person name="Ohm R."/>
            <person name="Sun H."/>
            <person name="Tunlid A."/>
            <person name="Henrissat B."/>
            <person name="Grigoriev I.V."/>
            <person name="Hibbett D.S."/>
            <person name="Martin F."/>
        </authorList>
    </citation>
    <scope>NUCLEOTIDE SEQUENCE [LARGE SCALE GENOMIC DNA]</scope>
    <source>
        <strain evidence="3">FD-334 SS-4</strain>
    </source>
</reference>
<proteinExistence type="predicted"/>
<accession>A0A0D2LR09</accession>
<evidence type="ECO:0000313" key="2">
    <source>
        <dbReference type="EMBL" id="KJA13228.1"/>
    </source>
</evidence>
<evidence type="ECO:0000256" key="1">
    <source>
        <dbReference type="SAM" id="MobiDB-lite"/>
    </source>
</evidence>
<dbReference type="Proteomes" id="UP000054270">
    <property type="component" value="Unassembled WGS sequence"/>
</dbReference>
<dbReference type="AlphaFoldDB" id="A0A0D2LR09"/>
<dbReference type="EMBL" id="KN817766">
    <property type="protein sequence ID" value="KJA13228.1"/>
    <property type="molecule type" value="Genomic_DNA"/>
</dbReference>
<evidence type="ECO:0000313" key="3">
    <source>
        <dbReference type="Proteomes" id="UP000054270"/>
    </source>
</evidence>